<feature type="region of interest" description="Disordered" evidence="1">
    <location>
        <begin position="1"/>
        <end position="34"/>
    </location>
</feature>
<dbReference type="Proteomes" id="UP001266305">
    <property type="component" value="Unassembled WGS sequence"/>
</dbReference>
<name>A0ABQ9WFK8_SAGOE</name>
<reference evidence="2 3" key="1">
    <citation type="submission" date="2023-05" db="EMBL/GenBank/DDBJ databases">
        <title>B98-5 Cell Line De Novo Hybrid Assembly: An Optical Mapping Approach.</title>
        <authorList>
            <person name="Kananen K."/>
            <person name="Auerbach J.A."/>
            <person name="Kautto E."/>
            <person name="Blachly J.S."/>
        </authorList>
    </citation>
    <scope>NUCLEOTIDE SEQUENCE [LARGE SCALE GENOMIC DNA]</scope>
    <source>
        <strain evidence="2">B95-8</strain>
        <tissue evidence="2">Cell line</tissue>
    </source>
</reference>
<protein>
    <submittedName>
        <fullName evidence="2">Uncharacterized protein</fullName>
    </submittedName>
</protein>
<accession>A0ABQ9WFK8</accession>
<organism evidence="2 3">
    <name type="scientific">Saguinus oedipus</name>
    <name type="common">Cotton-top tamarin</name>
    <name type="synonym">Oedipomidas oedipus</name>
    <dbReference type="NCBI Taxonomy" id="9490"/>
    <lineage>
        <taxon>Eukaryota</taxon>
        <taxon>Metazoa</taxon>
        <taxon>Chordata</taxon>
        <taxon>Craniata</taxon>
        <taxon>Vertebrata</taxon>
        <taxon>Euteleostomi</taxon>
        <taxon>Mammalia</taxon>
        <taxon>Eutheria</taxon>
        <taxon>Euarchontoglires</taxon>
        <taxon>Primates</taxon>
        <taxon>Haplorrhini</taxon>
        <taxon>Platyrrhini</taxon>
        <taxon>Cebidae</taxon>
        <taxon>Callitrichinae</taxon>
        <taxon>Saguinus</taxon>
    </lineage>
</organism>
<evidence type="ECO:0000313" key="2">
    <source>
        <dbReference type="EMBL" id="KAK2119528.1"/>
    </source>
</evidence>
<evidence type="ECO:0000313" key="3">
    <source>
        <dbReference type="Proteomes" id="UP001266305"/>
    </source>
</evidence>
<keyword evidence="3" id="KW-1185">Reference proteome</keyword>
<comment type="caution">
    <text evidence="2">The sequence shown here is derived from an EMBL/GenBank/DDBJ whole genome shotgun (WGS) entry which is preliminary data.</text>
</comment>
<dbReference type="EMBL" id="JASSZA010000001">
    <property type="protein sequence ID" value="KAK2119528.1"/>
    <property type="molecule type" value="Genomic_DNA"/>
</dbReference>
<proteinExistence type="predicted"/>
<gene>
    <name evidence="2" type="ORF">P7K49_000914</name>
</gene>
<evidence type="ECO:0000256" key="1">
    <source>
        <dbReference type="SAM" id="MobiDB-lite"/>
    </source>
</evidence>
<sequence length="80" mass="9041">MASNQAATSTGCPAAKHNKQHHSRSQGSEDDHRADVPLRMAKALEPFSWTALSLQKNSFSFPREIELTWKRLNHKLEIAE</sequence>
<feature type="compositionally biased region" description="Polar residues" evidence="1">
    <location>
        <begin position="1"/>
        <end position="11"/>
    </location>
</feature>